<accession>A0A915JXN6</accession>
<organism evidence="1 2">
    <name type="scientific">Romanomermis culicivorax</name>
    <name type="common">Nematode worm</name>
    <dbReference type="NCBI Taxonomy" id="13658"/>
    <lineage>
        <taxon>Eukaryota</taxon>
        <taxon>Metazoa</taxon>
        <taxon>Ecdysozoa</taxon>
        <taxon>Nematoda</taxon>
        <taxon>Enoplea</taxon>
        <taxon>Dorylaimia</taxon>
        <taxon>Mermithida</taxon>
        <taxon>Mermithoidea</taxon>
        <taxon>Mermithidae</taxon>
        <taxon>Romanomermis</taxon>
    </lineage>
</organism>
<proteinExistence type="predicted"/>
<sequence length="61" mass="7588">MDFFTFLRHVNRNSCTYSFSRNNLCPYAHTFEELVEWNRRIDLIENEKRLFFPKWRDGVNL</sequence>
<evidence type="ECO:0000313" key="2">
    <source>
        <dbReference type="WBParaSite" id="nRc.2.0.1.t31211-RA"/>
    </source>
</evidence>
<dbReference type="AlphaFoldDB" id="A0A915JXN6"/>
<dbReference type="WBParaSite" id="nRc.2.0.1.t31211-RA">
    <property type="protein sequence ID" value="nRc.2.0.1.t31211-RA"/>
    <property type="gene ID" value="nRc.2.0.1.g31211"/>
</dbReference>
<reference evidence="2" key="1">
    <citation type="submission" date="2022-11" db="UniProtKB">
        <authorList>
            <consortium name="WormBaseParasite"/>
        </authorList>
    </citation>
    <scope>IDENTIFICATION</scope>
</reference>
<dbReference type="Proteomes" id="UP000887565">
    <property type="component" value="Unplaced"/>
</dbReference>
<evidence type="ECO:0000313" key="1">
    <source>
        <dbReference type="Proteomes" id="UP000887565"/>
    </source>
</evidence>
<protein>
    <submittedName>
        <fullName evidence="2">C3H1-type domain-containing protein</fullName>
    </submittedName>
</protein>
<keyword evidence="1" id="KW-1185">Reference proteome</keyword>
<name>A0A915JXN6_ROMCU</name>